<feature type="repeat" description="WD" evidence="11">
    <location>
        <begin position="54"/>
        <end position="97"/>
    </location>
</feature>
<feature type="region of interest" description="Disordered" evidence="12">
    <location>
        <begin position="286"/>
        <end position="318"/>
    </location>
</feature>
<dbReference type="PANTHER" id="PTHR11024:SF3">
    <property type="entry name" value="NUCLEOPORIN SEH1"/>
    <property type="match status" value="1"/>
</dbReference>
<reference evidence="13 14" key="1">
    <citation type="submission" date="2014-06" db="EMBL/GenBank/DDBJ databases">
        <title>Evolutionary Origins and Diversification of the Mycorrhizal Mutualists.</title>
        <authorList>
            <consortium name="DOE Joint Genome Institute"/>
            <consortium name="Mycorrhizal Genomics Consortium"/>
            <person name="Kohler A."/>
            <person name="Kuo A."/>
            <person name="Nagy L.G."/>
            <person name="Floudas D."/>
            <person name="Copeland A."/>
            <person name="Barry K.W."/>
            <person name="Cichocki N."/>
            <person name="Veneault-Fourrey C."/>
            <person name="LaButti K."/>
            <person name="Lindquist E.A."/>
            <person name="Lipzen A."/>
            <person name="Lundell T."/>
            <person name="Morin E."/>
            <person name="Murat C."/>
            <person name="Riley R."/>
            <person name="Ohm R."/>
            <person name="Sun H."/>
            <person name="Tunlid A."/>
            <person name="Henrissat B."/>
            <person name="Grigoriev I.V."/>
            <person name="Hibbett D.S."/>
            <person name="Martin F."/>
        </authorList>
    </citation>
    <scope>NUCLEOTIDE SEQUENCE [LARGE SCALE GENOMIC DNA]</scope>
    <source>
        <strain evidence="13 14">SS14</strain>
    </source>
</reference>
<evidence type="ECO:0000256" key="10">
    <source>
        <dbReference type="ARBA" id="ARBA00023242"/>
    </source>
</evidence>
<evidence type="ECO:0000256" key="12">
    <source>
        <dbReference type="SAM" id="MobiDB-lite"/>
    </source>
</evidence>
<dbReference type="GO" id="GO:0031080">
    <property type="term" value="C:nuclear pore outer ring"/>
    <property type="evidence" value="ECO:0007669"/>
    <property type="project" value="TreeGrafter"/>
</dbReference>
<evidence type="ECO:0000256" key="11">
    <source>
        <dbReference type="PROSITE-ProRule" id="PRU00221"/>
    </source>
</evidence>
<comment type="subcellular location">
    <subcellularLocation>
        <location evidence="1">Nucleus</location>
        <location evidence="1">Nuclear pore complex</location>
    </subcellularLocation>
</comment>
<organism evidence="13 14">
    <name type="scientific">Sphaerobolus stellatus (strain SS14)</name>
    <dbReference type="NCBI Taxonomy" id="990650"/>
    <lineage>
        <taxon>Eukaryota</taxon>
        <taxon>Fungi</taxon>
        <taxon>Dikarya</taxon>
        <taxon>Basidiomycota</taxon>
        <taxon>Agaricomycotina</taxon>
        <taxon>Agaricomycetes</taxon>
        <taxon>Phallomycetidae</taxon>
        <taxon>Geastrales</taxon>
        <taxon>Sphaerobolaceae</taxon>
        <taxon>Sphaerobolus</taxon>
    </lineage>
</organism>
<evidence type="ECO:0000256" key="7">
    <source>
        <dbReference type="ARBA" id="ARBA00022927"/>
    </source>
</evidence>
<dbReference type="PROSITE" id="PS50082">
    <property type="entry name" value="WD_REPEATS_2"/>
    <property type="match status" value="4"/>
</dbReference>
<evidence type="ECO:0000256" key="5">
    <source>
        <dbReference type="ARBA" id="ARBA00022737"/>
    </source>
</evidence>
<feature type="repeat" description="WD" evidence="11">
    <location>
        <begin position="327"/>
        <end position="365"/>
    </location>
</feature>
<keyword evidence="14" id="KW-1185">Reference proteome</keyword>
<dbReference type="GO" id="GO:0034198">
    <property type="term" value="P:cellular response to amino acid starvation"/>
    <property type="evidence" value="ECO:0007669"/>
    <property type="project" value="TreeGrafter"/>
</dbReference>
<dbReference type="PRINTS" id="PR00320">
    <property type="entry name" value="GPROTEINBRPT"/>
</dbReference>
<dbReference type="GO" id="GO:1904263">
    <property type="term" value="P:positive regulation of TORC1 signaling"/>
    <property type="evidence" value="ECO:0007669"/>
    <property type="project" value="TreeGrafter"/>
</dbReference>
<dbReference type="InterPro" id="IPR020472">
    <property type="entry name" value="WD40_PAC1"/>
</dbReference>
<keyword evidence="9" id="KW-0906">Nuclear pore complex</keyword>
<dbReference type="GO" id="GO:0015031">
    <property type="term" value="P:protein transport"/>
    <property type="evidence" value="ECO:0007669"/>
    <property type="project" value="UniProtKB-KW"/>
</dbReference>
<feature type="repeat" description="WD" evidence="11">
    <location>
        <begin position="8"/>
        <end position="42"/>
    </location>
</feature>
<keyword evidence="4 11" id="KW-0853">WD repeat</keyword>
<feature type="repeat" description="WD" evidence="11">
    <location>
        <begin position="389"/>
        <end position="420"/>
    </location>
</feature>
<feature type="compositionally biased region" description="Low complexity" evidence="12">
    <location>
        <begin position="221"/>
        <end position="234"/>
    </location>
</feature>
<evidence type="ECO:0000256" key="6">
    <source>
        <dbReference type="ARBA" id="ARBA00022816"/>
    </source>
</evidence>
<protein>
    <recommendedName>
        <fullName evidence="15">Cytosolic iron-sulfur protein assembly protein 1</fullName>
    </recommendedName>
</protein>
<dbReference type="InterPro" id="IPR037363">
    <property type="entry name" value="Sec13/Seh1_fam"/>
</dbReference>
<dbReference type="Gene3D" id="2.130.10.10">
    <property type="entry name" value="YVTN repeat-like/Quinoprotein amine dehydrogenase"/>
    <property type="match status" value="1"/>
</dbReference>
<dbReference type="GO" id="GO:0035859">
    <property type="term" value="C:Seh1-associated complex"/>
    <property type="evidence" value="ECO:0007669"/>
    <property type="project" value="TreeGrafter"/>
</dbReference>
<evidence type="ECO:0000313" key="13">
    <source>
        <dbReference type="EMBL" id="KIJ37278.1"/>
    </source>
</evidence>
<dbReference type="GO" id="GO:0051028">
    <property type="term" value="P:mRNA transport"/>
    <property type="evidence" value="ECO:0007669"/>
    <property type="project" value="UniProtKB-KW"/>
</dbReference>
<feature type="region of interest" description="Disordered" evidence="12">
    <location>
        <begin position="183"/>
        <end position="244"/>
    </location>
</feature>
<feature type="compositionally biased region" description="Polar residues" evidence="12">
    <location>
        <begin position="190"/>
        <end position="205"/>
    </location>
</feature>
<name>A0A0C9U340_SPHS4</name>
<keyword evidence="3" id="KW-0813">Transport</keyword>
<keyword evidence="5" id="KW-0677">Repeat</keyword>
<dbReference type="PROSITE" id="PS50294">
    <property type="entry name" value="WD_REPEATS_REGION"/>
    <property type="match status" value="2"/>
</dbReference>
<dbReference type="Proteomes" id="UP000054279">
    <property type="component" value="Unassembled WGS sequence"/>
</dbReference>
<keyword evidence="7" id="KW-0653">Protein transport</keyword>
<proteinExistence type="inferred from homology"/>
<feature type="region of interest" description="Disordered" evidence="12">
    <location>
        <begin position="358"/>
        <end position="377"/>
    </location>
</feature>
<keyword evidence="10" id="KW-0539">Nucleus</keyword>
<evidence type="ECO:0000313" key="14">
    <source>
        <dbReference type="Proteomes" id="UP000054279"/>
    </source>
</evidence>
<dbReference type="PANTHER" id="PTHR11024">
    <property type="entry name" value="NUCLEAR PORE COMPLEX PROTEIN SEC13 / SEH1 FAMILY MEMBER"/>
    <property type="match status" value="1"/>
</dbReference>
<feature type="compositionally biased region" description="Polar residues" evidence="12">
    <location>
        <begin position="291"/>
        <end position="307"/>
    </location>
</feature>
<evidence type="ECO:0008006" key="15">
    <source>
        <dbReference type="Google" id="ProtNLM"/>
    </source>
</evidence>
<evidence type="ECO:0000256" key="9">
    <source>
        <dbReference type="ARBA" id="ARBA00023132"/>
    </source>
</evidence>
<comment type="similarity">
    <text evidence="2">Belongs to the WD repeat SEC13 family.</text>
</comment>
<evidence type="ECO:0000256" key="8">
    <source>
        <dbReference type="ARBA" id="ARBA00023010"/>
    </source>
</evidence>
<evidence type="ECO:0000256" key="2">
    <source>
        <dbReference type="ARBA" id="ARBA00010102"/>
    </source>
</evidence>
<dbReference type="EMBL" id="KN837170">
    <property type="protein sequence ID" value="KIJ37278.1"/>
    <property type="molecule type" value="Genomic_DNA"/>
</dbReference>
<dbReference type="InterPro" id="IPR015943">
    <property type="entry name" value="WD40/YVTN_repeat-like_dom_sf"/>
</dbReference>
<dbReference type="InterPro" id="IPR036322">
    <property type="entry name" value="WD40_repeat_dom_sf"/>
</dbReference>
<keyword evidence="8" id="KW-0811">Translocation</keyword>
<gene>
    <name evidence="13" type="ORF">M422DRAFT_33823</name>
</gene>
<keyword evidence="6" id="KW-0509">mRNA transport</keyword>
<dbReference type="SMART" id="SM00320">
    <property type="entry name" value="WD40"/>
    <property type="match status" value="5"/>
</dbReference>
<dbReference type="HOGENOM" id="CLU_032441_1_1_1"/>
<dbReference type="OrthoDB" id="5566198at2759"/>
<sequence length="450" mass="48663">MIQTNLIHNTHSDLICDAAYDFYGTRFATAGLDQRIKIWRLDEQTGEWSVEEEWKAHDAPISRLSWAHPQHGQFIASSSFDRTVRVWERAHPEPISSDLALNGIGAASSERWVERALLTEAKGSVRVVEWSPKGFGMKIATIATDNHLRLYECLESGTNTPNAPTSLLWSLIEDVDVLSLPLATSSPSTENSASGDLTPIPNSVEPTLAPPGAAGSTSPYLGSASLGATGSSTTRPGSGNREADGGWDLSWCKEGYWGEVCAVTCGTNGIVKIIHFPPGQRPRAVLFLDPSPSTSSAGGTRTPNSPRDQPGSYAYPRKEQQPVMYAVTTVAWAPSCGRSYHLVATGGRDGRVRIWKVRPPEKKEKDGDSDNEDGGEAMTPWTATVVADFDEHKSAIGRVAWNVTGTVLTSAGNDGRVRLWRSTFGNVWRPMGSLDVVQADDADGDAPMEE</sequence>
<dbReference type="AlphaFoldDB" id="A0A0C9U340"/>
<dbReference type="SUPFAM" id="SSF50978">
    <property type="entry name" value="WD40 repeat-like"/>
    <property type="match status" value="1"/>
</dbReference>
<feature type="compositionally biased region" description="Basic and acidic residues" evidence="12">
    <location>
        <begin position="358"/>
        <end position="368"/>
    </location>
</feature>
<dbReference type="GO" id="GO:0005198">
    <property type="term" value="F:structural molecule activity"/>
    <property type="evidence" value="ECO:0007669"/>
    <property type="project" value="InterPro"/>
</dbReference>
<evidence type="ECO:0000256" key="3">
    <source>
        <dbReference type="ARBA" id="ARBA00022448"/>
    </source>
</evidence>
<accession>A0A0C9U340</accession>
<dbReference type="InterPro" id="IPR001680">
    <property type="entry name" value="WD40_rpt"/>
</dbReference>
<evidence type="ECO:0000256" key="4">
    <source>
        <dbReference type="ARBA" id="ARBA00022574"/>
    </source>
</evidence>
<evidence type="ECO:0000256" key="1">
    <source>
        <dbReference type="ARBA" id="ARBA00004567"/>
    </source>
</evidence>
<dbReference type="Pfam" id="PF00400">
    <property type="entry name" value="WD40"/>
    <property type="match status" value="4"/>
</dbReference>